<dbReference type="Gene3D" id="1.20.1560.10">
    <property type="entry name" value="ABC transporter type 1, transmembrane domain"/>
    <property type="match status" value="1"/>
</dbReference>
<dbReference type="Proteomes" id="UP000631114">
    <property type="component" value="Unassembled WGS sequence"/>
</dbReference>
<accession>A0A835MGU9</accession>
<dbReference type="InterPro" id="IPR027417">
    <property type="entry name" value="P-loop_NTPase"/>
</dbReference>
<evidence type="ECO:0000313" key="9">
    <source>
        <dbReference type="EMBL" id="KAF9623246.1"/>
    </source>
</evidence>
<keyword evidence="6 8" id="KW-0472">Membrane</keyword>
<feature type="transmembrane region" description="Helical" evidence="8">
    <location>
        <begin position="56"/>
        <end position="80"/>
    </location>
</feature>
<sequence>MLSKILTFEIGWFDQDENSTGAICARLTKDASVEFSCSISQVRSLVGDRMAHSQKVFVTLGFAGLALATARIVISFSWALDFWYGGKLVSQNHITTKELFQEATSALDSQSENVVQEALDRVMVNRTSVVVAHRLSTIQNCDQIAVLDQRALVEKGTHSSLLEREPMEFTMLSSALKESATRTDPTVD</sequence>
<dbReference type="GO" id="GO:0005524">
    <property type="term" value="F:ATP binding"/>
    <property type="evidence" value="ECO:0007669"/>
    <property type="project" value="InterPro"/>
</dbReference>
<dbReference type="Gene3D" id="3.40.50.300">
    <property type="entry name" value="P-loop containing nucleotide triphosphate hydrolases"/>
    <property type="match status" value="1"/>
</dbReference>
<dbReference type="EMBL" id="JADFTS010000001">
    <property type="protein sequence ID" value="KAF9623246.1"/>
    <property type="molecule type" value="Genomic_DNA"/>
</dbReference>
<keyword evidence="3 8" id="KW-0812">Transmembrane</keyword>
<dbReference type="SUPFAM" id="SSF90123">
    <property type="entry name" value="ABC transporter transmembrane region"/>
    <property type="match status" value="1"/>
</dbReference>
<evidence type="ECO:0000256" key="2">
    <source>
        <dbReference type="ARBA" id="ARBA00022448"/>
    </source>
</evidence>
<keyword evidence="7" id="KW-0325">Glycoprotein</keyword>
<keyword evidence="4" id="KW-0677">Repeat</keyword>
<gene>
    <name evidence="9" type="ORF">IFM89_000735</name>
</gene>
<evidence type="ECO:0000256" key="3">
    <source>
        <dbReference type="ARBA" id="ARBA00022692"/>
    </source>
</evidence>
<dbReference type="AlphaFoldDB" id="A0A835MGU9"/>
<evidence type="ECO:0000256" key="4">
    <source>
        <dbReference type="ARBA" id="ARBA00022737"/>
    </source>
</evidence>
<evidence type="ECO:0000256" key="6">
    <source>
        <dbReference type="ARBA" id="ARBA00023136"/>
    </source>
</evidence>
<organism evidence="9 10">
    <name type="scientific">Coptis chinensis</name>
    <dbReference type="NCBI Taxonomy" id="261450"/>
    <lineage>
        <taxon>Eukaryota</taxon>
        <taxon>Viridiplantae</taxon>
        <taxon>Streptophyta</taxon>
        <taxon>Embryophyta</taxon>
        <taxon>Tracheophyta</taxon>
        <taxon>Spermatophyta</taxon>
        <taxon>Magnoliopsida</taxon>
        <taxon>Ranunculales</taxon>
        <taxon>Ranunculaceae</taxon>
        <taxon>Coptidoideae</taxon>
        <taxon>Coptis</taxon>
    </lineage>
</organism>
<evidence type="ECO:0000256" key="7">
    <source>
        <dbReference type="ARBA" id="ARBA00023180"/>
    </source>
</evidence>
<name>A0A835MGU9_9MAGN</name>
<dbReference type="PANTHER" id="PTHR45136:SF2">
    <property type="entry name" value="ABC TRANSPORTER DOMAIN-CONTAINING PROTEIN"/>
    <property type="match status" value="1"/>
</dbReference>
<keyword evidence="2" id="KW-0813">Transport</keyword>
<keyword evidence="5 8" id="KW-1133">Transmembrane helix</keyword>
<evidence type="ECO:0000256" key="1">
    <source>
        <dbReference type="ARBA" id="ARBA00007577"/>
    </source>
</evidence>
<evidence type="ECO:0000256" key="8">
    <source>
        <dbReference type="SAM" id="Phobius"/>
    </source>
</evidence>
<dbReference type="InterPro" id="IPR036640">
    <property type="entry name" value="ABC1_TM_sf"/>
</dbReference>
<keyword evidence="10" id="KW-1185">Reference proteome</keyword>
<dbReference type="PANTHER" id="PTHR45136">
    <property type="entry name" value="ABC TRANSPORTER DOMAIN-CONTAINING PROTEIN"/>
    <property type="match status" value="1"/>
</dbReference>
<reference evidence="9 10" key="1">
    <citation type="submission" date="2020-10" db="EMBL/GenBank/DDBJ databases">
        <title>The Coptis chinensis genome and diversification of protoberbering-type alkaloids.</title>
        <authorList>
            <person name="Wang B."/>
            <person name="Shu S."/>
            <person name="Song C."/>
            <person name="Liu Y."/>
        </authorList>
    </citation>
    <scope>NUCLEOTIDE SEQUENCE [LARGE SCALE GENOMIC DNA]</scope>
    <source>
        <strain evidence="9">HL-2020</strain>
        <tissue evidence="9">Leaf</tissue>
    </source>
</reference>
<dbReference type="OrthoDB" id="6500128at2759"/>
<protein>
    <submittedName>
        <fullName evidence="9">Uncharacterized protein</fullName>
    </submittedName>
</protein>
<dbReference type="SUPFAM" id="SSF52540">
    <property type="entry name" value="P-loop containing nucleoside triphosphate hydrolases"/>
    <property type="match status" value="1"/>
</dbReference>
<comment type="similarity">
    <text evidence="1">Belongs to the ABC transporter superfamily. ABCB family. Multidrug resistance exporter (TC 3.A.1.201) subfamily.</text>
</comment>
<proteinExistence type="inferred from homology"/>
<evidence type="ECO:0000256" key="5">
    <source>
        <dbReference type="ARBA" id="ARBA00022989"/>
    </source>
</evidence>
<dbReference type="GO" id="GO:0016020">
    <property type="term" value="C:membrane"/>
    <property type="evidence" value="ECO:0007669"/>
    <property type="project" value="InterPro"/>
</dbReference>
<evidence type="ECO:0000313" key="10">
    <source>
        <dbReference type="Proteomes" id="UP000631114"/>
    </source>
</evidence>
<comment type="caution">
    <text evidence="9">The sequence shown here is derived from an EMBL/GenBank/DDBJ whole genome shotgun (WGS) entry which is preliminary data.</text>
</comment>